<dbReference type="InterPro" id="IPR001412">
    <property type="entry name" value="aa-tRNA-synth_I_CS"/>
</dbReference>
<dbReference type="InterPro" id="IPR014729">
    <property type="entry name" value="Rossmann-like_a/b/a_fold"/>
</dbReference>
<dbReference type="NCBIfam" id="TIGR00233">
    <property type="entry name" value="trpS"/>
    <property type="match status" value="1"/>
</dbReference>
<evidence type="ECO:0000256" key="4">
    <source>
        <dbReference type="ARBA" id="ARBA00022741"/>
    </source>
</evidence>
<evidence type="ECO:0000256" key="1">
    <source>
        <dbReference type="ARBA" id="ARBA00005594"/>
    </source>
</evidence>
<dbReference type="InterPro" id="IPR002306">
    <property type="entry name" value="Trp-tRNA-ligase"/>
</dbReference>
<evidence type="ECO:0000256" key="11">
    <source>
        <dbReference type="SAM" id="MobiDB-lite"/>
    </source>
</evidence>
<dbReference type="GO" id="GO:0016874">
    <property type="term" value="F:ligase activity"/>
    <property type="evidence" value="ECO:0007669"/>
    <property type="project" value="UniProtKB-KW"/>
</dbReference>
<evidence type="ECO:0000256" key="8">
    <source>
        <dbReference type="ARBA" id="ARBA00030268"/>
    </source>
</evidence>
<dbReference type="InterPro" id="IPR002305">
    <property type="entry name" value="aa-tRNA-synth_Ic"/>
</dbReference>
<gene>
    <name evidence="12" type="ORF">M0813_13660</name>
</gene>
<dbReference type="PANTHER" id="PTHR10055">
    <property type="entry name" value="TRYPTOPHANYL-TRNA SYNTHETASE"/>
    <property type="match status" value="1"/>
</dbReference>
<accession>A0ABQ8Z836</accession>
<keyword evidence="6 9" id="KW-0648">Protein biosynthesis</keyword>
<evidence type="ECO:0000313" key="13">
    <source>
        <dbReference type="Proteomes" id="UP001150062"/>
    </source>
</evidence>
<dbReference type="Gene3D" id="1.10.240.10">
    <property type="entry name" value="Tyrosyl-Transfer RNA Synthetase"/>
    <property type="match status" value="1"/>
</dbReference>
<keyword evidence="7 9" id="KW-0030">Aminoacyl-tRNA synthetase</keyword>
<reference evidence="12" key="1">
    <citation type="submission" date="2022-08" db="EMBL/GenBank/DDBJ databases">
        <title>Novel sulfate-reducing endosymbionts in the free-living metamonad Anaeramoeba.</title>
        <authorList>
            <person name="Jerlstrom-Hultqvist J."/>
            <person name="Cepicka I."/>
            <person name="Gallot-Lavallee L."/>
            <person name="Salas-Leiva D."/>
            <person name="Curtis B.A."/>
            <person name="Zahonova K."/>
            <person name="Pipaliya S."/>
            <person name="Dacks J."/>
            <person name="Roger A.J."/>
        </authorList>
    </citation>
    <scope>NUCLEOTIDE SEQUENCE</scope>
    <source>
        <strain evidence="12">Schooner1</strain>
    </source>
</reference>
<evidence type="ECO:0000256" key="10">
    <source>
        <dbReference type="SAM" id="Coils"/>
    </source>
</evidence>
<dbReference type="EC" id="6.1.1.2" evidence="2"/>
<evidence type="ECO:0000256" key="3">
    <source>
        <dbReference type="ARBA" id="ARBA00022598"/>
    </source>
</evidence>
<evidence type="ECO:0000256" key="7">
    <source>
        <dbReference type="ARBA" id="ARBA00023146"/>
    </source>
</evidence>
<evidence type="ECO:0000256" key="5">
    <source>
        <dbReference type="ARBA" id="ARBA00022840"/>
    </source>
</evidence>
<dbReference type="SUPFAM" id="SSF52374">
    <property type="entry name" value="Nucleotidylyl transferase"/>
    <property type="match status" value="1"/>
</dbReference>
<dbReference type="PANTHER" id="PTHR10055:SF1">
    <property type="entry name" value="TRYPTOPHAN--TRNA LIGASE, CYTOPLASMIC"/>
    <property type="match status" value="1"/>
</dbReference>
<evidence type="ECO:0000256" key="9">
    <source>
        <dbReference type="RuleBase" id="RU363036"/>
    </source>
</evidence>
<dbReference type="Proteomes" id="UP001150062">
    <property type="component" value="Unassembled WGS sequence"/>
</dbReference>
<feature type="coiled-coil region" evidence="10">
    <location>
        <begin position="1"/>
        <end position="34"/>
    </location>
</feature>
<keyword evidence="13" id="KW-1185">Reference proteome</keyword>
<evidence type="ECO:0000313" key="12">
    <source>
        <dbReference type="EMBL" id="KAJ6252956.1"/>
    </source>
</evidence>
<name>A0ABQ8Z836_9EUKA</name>
<keyword evidence="10" id="KW-0175">Coiled coil</keyword>
<sequence length="429" mass="49831">MSKKEETKKEETKKEETKQEETKKEEKKEETKKQDLVTPYEIKAVSETGIDYDKLVDRFGASMINEEMIEKLTEIATKKGIKLHHWIRRGLYFCHHDLHRIIIDYEQGKPFFLYTGRGPSGQMHLGHLVSFILTKHFQDIFGCAVVVQMTDDEKYLWNRKFTQLQIHKFLMDNIKDIISVGFDPEKTFIFSDYQYIKEMYPNITKVQRAITFSQVKGTFGFTNSNNIGQVAFPAIQIVPCFSSTFPKIFENFPKSKSKKSRGFNCLIPCAIDQAPYFRQAREIAYRIKEKKPSLIYAKFFPALQGHKTKMSSSKQTTAIYLTDKPNQIKNKINKHAFSGGGRTKEEHEKFGADLTVDVPYAYLKVFLEDDELLEEIRVKYGNGTMGTVQVKRTLIETLQKIVKKHQETKAQVTDETVKLFMTPRALKFD</sequence>
<keyword evidence="3 9" id="KW-0436">Ligase</keyword>
<feature type="region of interest" description="Disordered" evidence="11">
    <location>
        <begin position="1"/>
        <end position="34"/>
    </location>
</feature>
<keyword evidence="5 9" id="KW-0067">ATP-binding</keyword>
<dbReference type="Pfam" id="PF00579">
    <property type="entry name" value="tRNA-synt_1b"/>
    <property type="match status" value="1"/>
</dbReference>
<evidence type="ECO:0000256" key="2">
    <source>
        <dbReference type="ARBA" id="ARBA00013161"/>
    </source>
</evidence>
<keyword evidence="4 9" id="KW-0547">Nucleotide-binding</keyword>
<dbReference type="Gene3D" id="3.40.50.620">
    <property type="entry name" value="HUPs"/>
    <property type="match status" value="1"/>
</dbReference>
<dbReference type="CDD" id="cd00806">
    <property type="entry name" value="TrpRS_core"/>
    <property type="match status" value="1"/>
</dbReference>
<evidence type="ECO:0000256" key="6">
    <source>
        <dbReference type="ARBA" id="ARBA00022917"/>
    </source>
</evidence>
<protein>
    <recommendedName>
        <fullName evidence="2">tryptophan--tRNA ligase</fullName>
        <ecNumber evidence="2">6.1.1.2</ecNumber>
    </recommendedName>
    <alternativeName>
        <fullName evidence="8">Tryptophanyl-tRNA synthetase</fullName>
    </alternativeName>
</protein>
<proteinExistence type="inferred from homology"/>
<organism evidence="12 13">
    <name type="scientific">Anaeramoeba flamelloides</name>
    <dbReference type="NCBI Taxonomy" id="1746091"/>
    <lineage>
        <taxon>Eukaryota</taxon>
        <taxon>Metamonada</taxon>
        <taxon>Anaeramoebidae</taxon>
        <taxon>Anaeramoeba</taxon>
    </lineage>
</organism>
<comment type="caution">
    <text evidence="12">The sequence shown here is derived from an EMBL/GenBank/DDBJ whole genome shotgun (WGS) entry which is preliminary data.</text>
</comment>
<dbReference type="PRINTS" id="PR01039">
    <property type="entry name" value="TRNASYNTHTRP"/>
</dbReference>
<dbReference type="EMBL" id="JAOAOG010000036">
    <property type="protein sequence ID" value="KAJ6252956.1"/>
    <property type="molecule type" value="Genomic_DNA"/>
</dbReference>
<dbReference type="PROSITE" id="PS00178">
    <property type="entry name" value="AA_TRNA_LIGASE_I"/>
    <property type="match status" value="1"/>
</dbReference>
<comment type="similarity">
    <text evidence="1 9">Belongs to the class-I aminoacyl-tRNA synthetase family.</text>
</comment>